<proteinExistence type="predicted"/>
<dbReference type="Pfam" id="PF13589">
    <property type="entry name" value="HATPase_c_3"/>
    <property type="match status" value="1"/>
</dbReference>
<evidence type="ECO:0008006" key="3">
    <source>
        <dbReference type="Google" id="ProtNLM"/>
    </source>
</evidence>
<evidence type="ECO:0000313" key="1">
    <source>
        <dbReference type="EMBL" id="NIK87539.1"/>
    </source>
</evidence>
<dbReference type="AlphaFoldDB" id="A0A846MWD6"/>
<organism evidence="1 2">
    <name type="scientific">Rhizomicrobium palustre</name>
    <dbReference type="NCBI Taxonomy" id="189966"/>
    <lineage>
        <taxon>Bacteria</taxon>
        <taxon>Pseudomonadati</taxon>
        <taxon>Pseudomonadota</taxon>
        <taxon>Alphaproteobacteria</taxon>
        <taxon>Micropepsales</taxon>
        <taxon>Micropepsaceae</taxon>
        <taxon>Rhizomicrobium</taxon>
    </lineage>
</organism>
<dbReference type="InterPro" id="IPR036890">
    <property type="entry name" value="HATPase_C_sf"/>
</dbReference>
<protein>
    <recommendedName>
        <fullName evidence="3">Histidine kinase</fullName>
    </recommendedName>
</protein>
<evidence type="ECO:0000313" key="2">
    <source>
        <dbReference type="Proteomes" id="UP000570514"/>
    </source>
</evidence>
<keyword evidence="2" id="KW-1185">Reference proteome</keyword>
<dbReference type="EMBL" id="JAASRM010000001">
    <property type="protein sequence ID" value="NIK87539.1"/>
    <property type="molecule type" value="Genomic_DNA"/>
</dbReference>
<dbReference type="RefSeq" id="WP_167081252.1">
    <property type="nucleotide sequence ID" value="NZ_BAAADC010000001.1"/>
</dbReference>
<dbReference type="SUPFAM" id="SSF55874">
    <property type="entry name" value="ATPase domain of HSP90 chaperone/DNA topoisomerase II/histidine kinase"/>
    <property type="match status" value="1"/>
</dbReference>
<name>A0A846MWD6_9PROT</name>
<dbReference type="Gene3D" id="3.30.565.10">
    <property type="entry name" value="Histidine kinase-like ATPase, C-terminal domain"/>
    <property type="match status" value="1"/>
</dbReference>
<dbReference type="Proteomes" id="UP000570514">
    <property type="component" value="Unassembled WGS sequence"/>
</dbReference>
<accession>A0A846MWD6</accession>
<sequence>MTTEKREVALIDGTPDKRMFWSIMSDYDLKTALCELVDNAIDIWRQGSKRKQLVVSVVLDVARQLIYVSDNAGGVGVEDLRFLLAPGGSKNDPHAEIVGIFGVGSKRASIALGERVEITTHHRGENTHQIEIDKAWLGHDDWHLRGYEVPDIPSGTTRVHISHLRKPFIQHDLEEIAIHLGQTYCRFIGDGCLILLNEAPVQAISFENWSYPPNQVPRRAVFASRFGDDGVIQVDITGGLIVDRNPEEDNYGVYFYCNDRLIVKELKSREVGYLNSLEAGVPHWDISLSRVIVRLTGPAILMPWNSSKNGINFSHPAFQRVRPTVVQLTSYFSKLSRRLKDDWDGNVFRHKSGSMEIMRPEDVDAGHFLHMPDLPKRNKSRAEKLKLRNKKVLGDHPWTLGLVEAMAAVELVSRQTYATKNRLALIILDSNFEIALKEFIVHRDDLFPAREYTDSRIAGIFRSRTEVMNTVQAKLPIKIPDTLIGKAKHYYLMRNKLIHERATLDVLDADIVNYRKTIEKVLAHLYGLKF</sequence>
<comment type="caution">
    <text evidence="1">The sequence shown here is derived from an EMBL/GenBank/DDBJ whole genome shotgun (WGS) entry which is preliminary data.</text>
</comment>
<gene>
    <name evidence="1" type="ORF">FHS83_000857</name>
</gene>
<reference evidence="1 2" key="1">
    <citation type="submission" date="2020-03" db="EMBL/GenBank/DDBJ databases">
        <title>Genomic Encyclopedia of Type Strains, Phase IV (KMG-IV): sequencing the most valuable type-strain genomes for metagenomic binning, comparative biology and taxonomic classification.</title>
        <authorList>
            <person name="Goeker M."/>
        </authorList>
    </citation>
    <scope>NUCLEOTIDE SEQUENCE [LARGE SCALE GENOMIC DNA]</scope>
    <source>
        <strain evidence="1 2">DSM 19867</strain>
    </source>
</reference>